<accession>A0A2W5QS06</accession>
<protein>
    <submittedName>
        <fullName evidence="1">Uncharacterized protein</fullName>
    </submittedName>
</protein>
<dbReference type="Proteomes" id="UP000248887">
    <property type="component" value="Unassembled WGS sequence"/>
</dbReference>
<gene>
    <name evidence="1" type="ORF">DI549_21015</name>
</gene>
<comment type="caution">
    <text evidence="1">The sequence shown here is derived from an EMBL/GenBank/DDBJ whole genome shotgun (WGS) entry which is preliminary data.</text>
</comment>
<sequence>MRIALARSLDVPKAVDGFDRSLFGGFDDFGSCAPEFRAVVAMAPEDLPEAPQLVVGHYALSTTKARYPAARHMTVLREARSRLLSHWMFWRAHRDEQLTSLGSWAGYVRKGAAPLVDFLEDPTIAASVDNVALRLLLWPHPAIPVDGHIDPRDDDALLAEALAKLEQMDFVGIVEDPDFEPSLSAWLGSPLKMERLNETMPIPEERRTSLWRQLTPAAIDALVKRSRLDDALWMHVAERRMSRGRAECLREAARAQSLARHAILMAA</sequence>
<dbReference type="AlphaFoldDB" id="A0A2W5QS06"/>
<evidence type="ECO:0000313" key="2">
    <source>
        <dbReference type="Proteomes" id="UP000248887"/>
    </source>
</evidence>
<evidence type="ECO:0000313" key="1">
    <source>
        <dbReference type="EMBL" id="PZQ79139.1"/>
    </source>
</evidence>
<dbReference type="EMBL" id="QFQD01000100">
    <property type="protein sequence ID" value="PZQ79139.1"/>
    <property type="molecule type" value="Genomic_DNA"/>
</dbReference>
<dbReference type="InterPro" id="IPR027417">
    <property type="entry name" value="P-loop_NTPase"/>
</dbReference>
<organism evidence="1 2">
    <name type="scientific">Ancylobacter novellus</name>
    <name type="common">Thiobacillus novellus</name>
    <dbReference type="NCBI Taxonomy" id="921"/>
    <lineage>
        <taxon>Bacteria</taxon>
        <taxon>Pseudomonadati</taxon>
        <taxon>Pseudomonadota</taxon>
        <taxon>Alphaproteobacteria</taxon>
        <taxon>Hyphomicrobiales</taxon>
        <taxon>Xanthobacteraceae</taxon>
        <taxon>Ancylobacter</taxon>
    </lineage>
</organism>
<name>A0A2W5QS06_ANCNO</name>
<dbReference type="SUPFAM" id="SSF52540">
    <property type="entry name" value="P-loop containing nucleoside triphosphate hydrolases"/>
    <property type="match status" value="1"/>
</dbReference>
<dbReference type="Gene3D" id="3.40.50.300">
    <property type="entry name" value="P-loop containing nucleotide triphosphate hydrolases"/>
    <property type="match status" value="1"/>
</dbReference>
<reference evidence="1 2" key="1">
    <citation type="submission" date="2017-08" db="EMBL/GenBank/DDBJ databases">
        <title>Infants hospitalized years apart are colonized by the same room-sourced microbial strains.</title>
        <authorList>
            <person name="Brooks B."/>
            <person name="Olm M.R."/>
            <person name="Firek B.A."/>
            <person name="Baker R."/>
            <person name="Thomas B.C."/>
            <person name="Morowitz M.J."/>
            <person name="Banfield J.F."/>
        </authorList>
    </citation>
    <scope>NUCLEOTIDE SEQUENCE [LARGE SCALE GENOMIC DNA]</scope>
    <source>
        <strain evidence="1">S2_005_001_R2_27</strain>
    </source>
</reference>
<proteinExistence type="predicted"/>